<dbReference type="PATRIC" id="fig|710421.3.peg.4658"/>
<evidence type="ECO:0008006" key="3">
    <source>
        <dbReference type="Google" id="ProtNLM"/>
    </source>
</evidence>
<dbReference type="RefSeq" id="WP_014817840.1">
    <property type="nucleotide sequence ID" value="NC_018027.1"/>
</dbReference>
<accession>I4BQ15</accession>
<dbReference type="HOGENOM" id="CLU_108887_1_0_11"/>
<keyword evidence="2" id="KW-1185">Reference proteome</keyword>
<dbReference type="AlphaFoldDB" id="I4BQ15"/>
<dbReference type="Proteomes" id="UP000006057">
    <property type="component" value="Chromosome"/>
</dbReference>
<organism evidence="1 2">
    <name type="scientific">Mycolicibacterium chubuense (strain NBB4)</name>
    <name type="common">Mycobacterium chubuense</name>
    <dbReference type="NCBI Taxonomy" id="710421"/>
    <lineage>
        <taxon>Bacteria</taxon>
        <taxon>Bacillati</taxon>
        <taxon>Actinomycetota</taxon>
        <taxon>Actinomycetes</taxon>
        <taxon>Mycobacteriales</taxon>
        <taxon>Mycobacteriaceae</taxon>
        <taxon>Mycolicibacterium</taxon>
    </lineage>
</organism>
<dbReference type="OrthoDB" id="3296590at2"/>
<sequence>MTIESDTLLACCTLARVDHVDTHVLPTARPTSRSPEMWMREILENTSAAMRARLTAGWAMLGLKLHRGDTILGWPISHNDAEYVRLHRHSPVGLTGQLVTRASGDGVQFATFVQLSNPAARALWRRVLPTHLEIVRSLLREAGERAH</sequence>
<dbReference type="eggNOG" id="ENOG503263F">
    <property type="taxonomic scope" value="Bacteria"/>
</dbReference>
<evidence type="ECO:0000313" key="2">
    <source>
        <dbReference type="Proteomes" id="UP000006057"/>
    </source>
</evidence>
<reference evidence="1 2" key="1">
    <citation type="submission" date="2012-06" db="EMBL/GenBank/DDBJ databases">
        <title>Complete sequence of chromosome of Mycobacterium chubuense NBB4.</title>
        <authorList>
            <consortium name="US DOE Joint Genome Institute"/>
            <person name="Lucas S."/>
            <person name="Han J."/>
            <person name="Lapidus A."/>
            <person name="Cheng J.-F."/>
            <person name="Goodwin L."/>
            <person name="Pitluck S."/>
            <person name="Peters L."/>
            <person name="Mikhailova N."/>
            <person name="Teshima H."/>
            <person name="Detter J.C."/>
            <person name="Han C."/>
            <person name="Tapia R."/>
            <person name="Land M."/>
            <person name="Hauser L."/>
            <person name="Kyrpides N."/>
            <person name="Ivanova N."/>
            <person name="Pagani I."/>
            <person name="Mattes T."/>
            <person name="Holmes A."/>
            <person name="Rutledge P."/>
            <person name="Paulsen I."/>
            <person name="Coleman N."/>
            <person name="Woyke T."/>
        </authorList>
    </citation>
    <scope>NUCLEOTIDE SEQUENCE [LARGE SCALE GENOMIC DNA]</scope>
    <source>
        <strain evidence="1 2">NBB4</strain>
    </source>
</reference>
<protein>
    <recommendedName>
        <fullName evidence="3">DUF2867 domain-containing protein</fullName>
    </recommendedName>
</protein>
<evidence type="ECO:0000313" key="1">
    <source>
        <dbReference type="EMBL" id="AFM19372.1"/>
    </source>
</evidence>
<dbReference type="EMBL" id="CP003053">
    <property type="protein sequence ID" value="AFM19372.1"/>
    <property type="molecule type" value="Genomic_DNA"/>
</dbReference>
<dbReference type="KEGG" id="mcb:Mycch_4671"/>
<proteinExistence type="predicted"/>
<dbReference type="STRING" id="710421.Mycch_4671"/>
<gene>
    <name evidence="1" type="ordered locus">Mycch_4671</name>
</gene>
<name>I4BQ15_MYCCN</name>